<dbReference type="InterPro" id="IPR008266">
    <property type="entry name" value="Tyr_kinase_AS"/>
</dbReference>
<dbReference type="PROSITE" id="PS00109">
    <property type="entry name" value="PROTEIN_KINASE_TYR"/>
    <property type="match status" value="1"/>
</dbReference>
<comment type="caution">
    <text evidence="3">The sequence shown here is derived from an EMBL/GenBank/DDBJ whole genome shotgun (WGS) entry which is preliminary data.</text>
</comment>
<feature type="region of interest" description="Disordered" evidence="1">
    <location>
        <begin position="38"/>
        <end position="81"/>
    </location>
</feature>
<dbReference type="InterPro" id="IPR011009">
    <property type="entry name" value="Kinase-like_dom_sf"/>
</dbReference>
<dbReference type="Gene3D" id="1.10.510.10">
    <property type="entry name" value="Transferase(Phosphotransferase) domain 1"/>
    <property type="match status" value="1"/>
</dbReference>
<feature type="compositionally biased region" description="Polar residues" evidence="1">
    <location>
        <begin position="62"/>
        <end position="73"/>
    </location>
</feature>
<gene>
    <name evidence="3" type="ORF">GGX14DRAFT_546078</name>
</gene>
<dbReference type="EMBL" id="JARJCW010000098">
    <property type="protein sequence ID" value="KAJ7194466.1"/>
    <property type="molecule type" value="Genomic_DNA"/>
</dbReference>
<dbReference type="SUPFAM" id="SSF56112">
    <property type="entry name" value="Protein kinase-like (PK-like)"/>
    <property type="match status" value="1"/>
</dbReference>
<reference evidence="3" key="1">
    <citation type="submission" date="2023-03" db="EMBL/GenBank/DDBJ databases">
        <title>Massive genome expansion in bonnet fungi (Mycena s.s.) driven by repeated elements and novel gene families across ecological guilds.</title>
        <authorList>
            <consortium name="Lawrence Berkeley National Laboratory"/>
            <person name="Harder C.B."/>
            <person name="Miyauchi S."/>
            <person name="Viragh M."/>
            <person name="Kuo A."/>
            <person name="Thoen E."/>
            <person name="Andreopoulos B."/>
            <person name="Lu D."/>
            <person name="Skrede I."/>
            <person name="Drula E."/>
            <person name="Henrissat B."/>
            <person name="Morin E."/>
            <person name="Kohler A."/>
            <person name="Barry K."/>
            <person name="LaButti K."/>
            <person name="Morin E."/>
            <person name="Salamov A."/>
            <person name="Lipzen A."/>
            <person name="Mereny Z."/>
            <person name="Hegedus B."/>
            <person name="Baldrian P."/>
            <person name="Stursova M."/>
            <person name="Weitz H."/>
            <person name="Taylor A."/>
            <person name="Grigoriev I.V."/>
            <person name="Nagy L.G."/>
            <person name="Martin F."/>
            <person name="Kauserud H."/>
        </authorList>
    </citation>
    <scope>NUCLEOTIDE SEQUENCE</scope>
    <source>
        <strain evidence="3">9144</strain>
    </source>
</reference>
<evidence type="ECO:0000313" key="4">
    <source>
        <dbReference type="Proteomes" id="UP001219525"/>
    </source>
</evidence>
<accession>A0AAD6UU03</accession>
<evidence type="ECO:0000313" key="3">
    <source>
        <dbReference type="EMBL" id="KAJ7194466.1"/>
    </source>
</evidence>
<dbReference type="InterPro" id="IPR040976">
    <property type="entry name" value="Pkinase_fungal"/>
</dbReference>
<proteinExistence type="predicted"/>
<evidence type="ECO:0000256" key="1">
    <source>
        <dbReference type="SAM" id="MobiDB-lite"/>
    </source>
</evidence>
<keyword evidence="4" id="KW-1185">Reference proteome</keyword>
<evidence type="ECO:0000259" key="2">
    <source>
        <dbReference type="Pfam" id="PF17667"/>
    </source>
</evidence>
<dbReference type="AlphaFoldDB" id="A0AAD6UU03"/>
<sequence length="908" mass="100396">MPRPRTRALAALEPEPAKLDGVGTYEERKKVEATARGIAAIAPYTPRSPASTELAKERDSAQESASQTDSTPVKSGGATDLGIDKLTRAHVETLLAEEIHARRSKSADLVESLFGSLVDVDDAPAILHEFLAMSVLSVQKEINGELKDVMKKDHKAACADAAIQAHETVTPSKPSPADPYRWKWGLAVEASETAAALFLNVVAIAAHAAAIRTGQAQDHPLPSLRFVTLPNPQRAVPLSNEAAAQDCRPDIMAFDCSAFCEAPTVNATANRFLLEDSPFEYIRKKLPTILSFTPAHRSAHGPAILAFEEWFEEQERLNYLDMSRFCWPEVQLTVEAKLSDLNNAILQELVYMRQQRRTQPWMRLIVGIVMTTKIIGVLRADTLGIEQCTFSRDCSRGVLDSVRICLGLVRSNCLQRGQHEAFELSDTKTLAPPHLKSKPQRSKTPPSKTAVHSDLHVFAADDPVVEYTHRTVRFIRLRGDRIHYSHDSTKPDVTYYVHHLVQDNGSLVGRCPRIFCVSREMESEGAVRRFVGPYALKVYYADHASECYRDDLISVARNAQVKNVLLPTWEWHYGDALSMRGFPLDVVKKYTDAQAAAVVPSVVSNREEIFAQSDLKRLLVQCSGHDEFGKAFIDFAEGIASLAEKDLVHRDLSIGNVLLSQDTPCSSAFLSDAAASAEALIGTPVTFTQRALEQRTGGLIHDMDMAGRVHRLPEKAPTDPKSNANLLAMLINTPGQPERPAQPVGPQKGFRTGTPPFMAVGLLVDGPPHLVVYDLHSLLFVMALFFWSHPTFLSDVSFPQSVPARSRTWPREVLRWANRPVDFSLAELGVLKRGFFSKPQTLQETFQRTLGGDLWTENPAYLGLFWALYAALWAPSAQTSGWLDRLDVTPAAVQAALTAKYLQSAHKN</sequence>
<feature type="domain" description="Fungal-type protein kinase" evidence="2">
    <location>
        <begin position="618"/>
        <end position="783"/>
    </location>
</feature>
<feature type="region of interest" description="Disordered" evidence="1">
    <location>
        <begin position="428"/>
        <end position="449"/>
    </location>
</feature>
<dbReference type="GO" id="GO:0004672">
    <property type="term" value="F:protein kinase activity"/>
    <property type="evidence" value="ECO:0007669"/>
    <property type="project" value="InterPro"/>
</dbReference>
<dbReference type="Pfam" id="PF17667">
    <property type="entry name" value="Pkinase_fungal"/>
    <property type="match status" value="1"/>
</dbReference>
<name>A0AAD6UU03_9AGAR</name>
<feature type="region of interest" description="Disordered" evidence="1">
    <location>
        <begin position="1"/>
        <end position="23"/>
    </location>
</feature>
<organism evidence="3 4">
    <name type="scientific">Mycena pura</name>
    <dbReference type="NCBI Taxonomy" id="153505"/>
    <lineage>
        <taxon>Eukaryota</taxon>
        <taxon>Fungi</taxon>
        <taxon>Dikarya</taxon>
        <taxon>Basidiomycota</taxon>
        <taxon>Agaricomycotina</taxon>
        <taxon>Agaricomycetes</taxon>
        <taxon>Agaricomycetidae</taxon>
        <taxon>Agaricales</taxon>
        <taxon>Marasmiineae</taxon>
        <taxon>Mycenaceae</taxon>
        <taxon>Mycena</taxon>
    </lineage>
</organism>
<protein>
    <recommendedName>
        <fullName evidence="2">Fungal-type protein kinase domain-containing protein</fullName>
    </recommendedName>
</protein>
<dbReference type="Proteomes" id="UP001219525">
    <property type="component" value="Unassembled WGS sequence"/>
</dbReference>